<dbReference type="AlphaFoldDB" id="A0A8T0H6E5"/>
<dbReference type="Proteomes" id="UP000822688">
    <property type="component" value="Chromosome 7"/>
</dbReference>
<protein>
    <submittedName>
        <fullName evidence="2">Uncharacterized protein</fullName>
    </submittedName>
</protein>
<proteinExistence type="predicted"/>
<evidence type="ECO:0000313" key="2">
    <source>
        <dbReference type="EMBL" id="KAG0566287.1"/>
    </source>
</evidence>
<keyword evidence="3" id="KW-1185">Reference proteome</keyword>
<sequence length="73" mass="7895">MAKLRTNDGFRQRLRTCFGPTWQFCSGGPCPKSGTDDQTTMPGAKTSGLIRPSMVGPALENGATVEGFIRFLE</sequence>
<evidence type="ECO:0000256" key="1">
    <source>
        <dbReference type="SAM" id="MobiDB-lite"/>
    </source>
</evidence>
<name>A0A8T0H6E5_CERPU</name>
<accession>A0A8T0H6E5</accession>
<reference evidence="2" key="1">
    <citation type="submission" date="2020-06" db="EMBL/GenBank/DDBJ databases">
        <title>WGS assembly of Ceratodon purpureus strain R40.</title>
        <authorList>
            <person name="Carey S.B."/>
            <person name="Jenkins J."/>
            <person name="Shu S."/>
            <person name="Lovell J.T."/>
            <person name="Sreedasyam A."/>
            <person name="Maumus F."/>
            <person name="Tiley G.P."/>
            <person name="Fernandez-Pozo N."/>
            <person name="Barry K."/>
            <person name="Chen C."/>
            <person name="Wang M."/>
            <person name="Lipzen A."/>
            <person name="Daum C."/>
            <person name="Saski C.A."/>
            <person name="Payton A.C."/>
            <person name="Mcbreen J.C."/>
            <person name="Conrad R.E."/>
            <person name="Kollar L.M."/>
            <person name="Olsson S."/>
            <person name="Huttunen S."/>
            <person name="Landis J.B."/>
            <person name="Wickett N.J."/>
            <person name="Johnson M.G."/>
            <person name="Rensing S.A."/>
            <person name="Grimwood J."/>
            <person name="Schmutz J."/>
            <person name="Mcdaniel S.F."/>
        </authorList>
    </citation>
    <scope>NUCLEOTIDE SEQUENCE</scope>
    <source>
        <strain evidence="2">R40</strain>
    </source>
</reference>
<comment type="caution">
    <text evidence="2">The sequence shown here is derived from an EMBL/GenBank/DDBJ whole genome shotgun (WGS) entry which is preliminary data.</text>
</comment>
<evidence type="ECO:0000313" key="3">
    <source>
        <dbReference type="Proteomes" id="UP000822688"/>
    </source>
</evidence>
<organism evidence="2 3">
    <name type="scientific">Ceratodon purpureus</name>
    <name type="common">Fire moss</name>
    <name type="synonym">Dicranum purpureum</name>
    <dbReference type="NCBI Taxonomy" id="3225"/>
    <lineage>
        <taxon>Eukaryota</taxon>
        <taxon>Viridiplantae</taxon>
        <taxon>Streptophyta</taxon>
        <taxon>Embryophyta</taxon>
        <taxon>Bryophyta</taxon>
        <taxon>Bryophytina</taxon>
        <taxon>Bryopsida</taxon>
        <taxon>Dicranidae</taxon>
        <taxon>Pseudoditrichales</taxon>
        <taxon>Ditrichaceae</taxon>
        <taxon>Ceratodon</taxon>
    </lineage>
</organism>
<gene>
    <name evidence="2" type="ORF">KC19_7G052500</name>
</gene>
<dbReference type="EMBL" id="CM026428">
    <property type="protein sequence ID" value="KAG0566287.1"/>
    <property type="molecule type" value="Genomic_DNA"/>
</dbReference>
<feature type="region of interest" description="Disordered" evidence="1">
    <location>
        <begin position="32"/>
        <end position="55"/>
    </location>
</feature>